<dbReference type="Proteomes" id="UP001153076">
    <property type="component" value="Unassembled WGS sequence"/>
</dbReference>
<feature type="region of interest" description="Disordered" evidence="1">
    <location>
        <begin position="632"/>
        <end position="711"/>
    </location>
</feature>
<evidence type="ECO:0000313" key="3">
    <source>
        <dbReference type="EMBL" id="KAJ8428035.1"/>
    </source>
</evidence>
<evidence type="ECO:0000259" key="2">
    <source>
        <dbReference type="Pfam" id="PF03108"/>
    </source>
</evidence>
<feature type="compositionally biased region" description="Low complexity" evidence="1">
    <location>
        <begin position="682"/>
        <end position="711"/>
    </location>
</feature>
<feature type="domain" description="Transposase MuDR plant" evidence="2">
    <location>
        <begin position="381"/>
        <end position="445"/>
    </location>
</feature>
<feature type="region of interest" description="Disordered" evidence="1">
    <location>
        <begin position="216"/>
        <end position="286"/>
    </location>
</feature>
<dbReference type="PANTHER" id="PTHR31973:SF197">
    <property type="entry name" value="SWIM-TYPE DOMAIN-CONTAINING PROTEIN"/>
    <property type="match status" value="1"/>
</dbReference>
<organism evidence="3 4">
    <name type="scientific">Carnegiea gigantea</name>
    <dbReference type="NCBI Taxonomy" id="171969"/>
    <lineage>
        <taxon>Eukaryota</taxon>
        <taxon>Viridiplantae</taxon>
        <taxon>Streptophyta</taxon>
        <taxon>Embryophyta</taxon>
        <taxon>Tracheophyta</taxon>
        <taxon>Spermatophyta</taxon>
        <taxon>Magnoliopsida</taxon>
        <taxon>eudicotyledons</taxon>
        <taxon>Gunneridae</taxon>
        <taxon>Pentapetalae</taxon>
        <taxon>Caryophyllales</taxon>
        <taxon>Cactineae</taxon>
        <taxon>Cactaceae</taxon>
        <taxon>Cactoideae</taxon>
        <taxon>Echinocereeae</taxon>
        <taxon>Carnegiea</taxon>
    </lineage>
</organism>
<reference evidence="3" key="1">
    <citation type="submission" date="2022-04" db="EMBL/GenBank/DDBJ databases">
        <title>Carnegiea gigantea Genome sequencing and assembly v2.</title>
        <authorList>
            <person name="Copetti D."/>
            <person name="Sanderson M.J."/>
            <person name="Burquez A."/>
            <person name="Wojciechowski M.F."/>
        </authorList>
    </citation>
    <scope>NUCLEOTIDE SEQUENCE</scope>
    <source>
        <strain evidence="3">SGP5-SGP5p</strain>
        <tissue evidence="3">Aerial part</tissue>
    </source>
</reference>
<protein>
    <recommendedName>
        <fullName evidence="2">Transposase MuDR plant domain-containing protein</fullName>
    </recommendedName>
</protein>
<feature type="compositionally biased region" description="Low complexity" evidence="1">
    <location>
        <begin position="272"/>
        <end position="285"/>
    </location>
</feature>
<dbReference type="AlphaFoldDB" id="A0A9Q1GWT9"/>
<sequence length="711" mass="79923">MGYIDPDQMLGLELFNMAKWFLRSENKIEPPRYFSFYYTRSCTKKPIWSIDDDKSLLEFLGLWENEAVVKLEMKETVKPCKLCELVDTLEEQQKKEADEMELTQSNPGLSEEDLDGDDDHVMEVLPNENAKGVTNLEGVEEVVTMQDIDGFILSQPGGSQVHYMRGTYTLQTEDFGGTADPTCVQLLDLNVPFSAVNDPTPASYVVPPTPIAVRLPDPNPTLATTVDSTPLPATTDPPASYVLAAPSSPTPTPHSHPDNIPTSANDCDPRATSPTSSDPSPSSSTFIMDLDVPTMAAKLRKRNQVVIEDDGWSDWCSSDSTEYVAEEVSCDSETSLDEENIIGEIGDYHYSDCDDDVGAVDPNDKIYQGQLWMPQRDGKIKIRRWDMFTNKSHCMRVVRDYCVQEGFNLIIQKNAGYRYTVRCQHPKCSWRLHASKLPDGRTFQVKTYTKKHIDNCPRLVNNPMANSTWVAHKLIDEFRVRGDKDAKDIVDAVMKNYSVELKKHVAKRARRIMLFQIEGRHDLSYLKLAHYIEMVKKTNPGSYAYITCDNPQPANEHAEIASTDNSSNFVESFNKDQRFWPTFKWPLLDTPFVVKKRGPIAKDKVRGPEEGRKWPTRSKTVRCNKCNGLHHNSLTCKGQGNKPSIRIRKRPAPSDGTGQKRRGRPRKQAPVSIVCQPSSTEPPLSQPASTQLSSSQPSLAQPSSIQPMLGN</sequence>
<proteinExistence type="predicted"/>
<gene>
    <name evidence="3" type="ORF">Cgig2_027641</name>
</gene>
<dbReference type="EMBL" id="JAKOGI010001062">
    <property type="protein sequence ID" value="KAJ8428035.1"/>
    <property type="molecule type" value="Genomic_DNA"/>
</dbReference>
<dbReference type="Pfam" id="PF03108">
    <property type="entry name" value="DBD_Tnp_Mut"/>
    <property type="match status" value="1"/>
</dbReference>
<keyword evidence="4" id="KW-1185">Reference proteome</keyword>
<feature type="compositionally biased region" description="Polar residues" evidence="1">
    <location>
        <begin position="632"/>
        <end position="642"/>
    </location>
</feature>
<evidence type="ECO:0000256" key="1">
    <source>
        <dbReference type="SAM" id="MobiDB-lite"/>
    </source>
</evidence>
<accession>A0A9Q1GWT9</accession>
<comment type="caution">
    <text evidence="3">The sequence shown here is derived from an EMBL/GenBank/DDBJ whole genome shotgun (WGS) entry which is preliminary data.</text>
</comment>
<feature type="compositionally biased region" description="Polar residues" evidence="1">
    <location>
        <begin position="221"/>
        <end position="232"/>
    </location>
</feature>
<dbReference type="PANTHER" id="PTHR31973">
    <property type="entry name" value="POLYPROTEIN, PUTATIVE-RELATED"/>
    <property type="match status" value="1"/>
</dbReference>
<dbReference type="InterPro" id="IPR004332">
    <property type="entry name" value="Transposase_MuDR"/>
</dbReference>
<dbReference type="OrthoDB" id="1676059at2759"/>
<name>A0A9Q1GWT9_9CARY</name>
<feature type="region of interest" description="Disordered" evidence="1">
    <location>
        <begin position="95"/>
        <end position="114"/>
    </location>
</feature>
<evidence type="ECO:0000313" key="4">
    <source>
        <dbReference type="Proteomes" id="UP001153076"/>
    </source>
</evidence>